<name>A0A9D1IKH8_9BACT</name>
<dbReference type="Proteomes" id="UP000824076">
    <property type="component" value="Unassembled WGS sequence"/>
</dbReference>
<sequence length="600" mass="68331">MNISLAIATLLLCSETLCAISWDEIKQSPLYLYGEGWGASDAEADKHALADLISKISVNVSSSFTVTEDELQQNGQTNSESYARSKVETYSQATLTNTGKIVIAHEPDAHIGRYILRSEIAKIFKSRENRIKEMIGLAKQGERLGKIDDALRYYYWAFCLLKTLQRPNETTYTDESGTHILINWIPNQMNAVFDNISIRPIKTENNVMEIAVEYKKRPVDSFDYTYFDGQNWSNIYSARDGRGVIELSPGAITDNIRIKCEYEYRNEAHIDNEIENVFNIVKGQAFRKSYITVSGAAVNATQPEQNAAVPAIETSETNSIASAIDETPYRLIMDNVLNAIASKNYNAAEQYFTPNGADMFRKLINYGKARILDSANLQFSEIDGKTACRNAAMSFSFRNGMRKSFVEDVVFTFNSDKKIDYIAFGLGDRAQNDILNKGEWSLTARNAIMNFLENYKTAYALKRLDYIEQVFDDNAVIISGCVIRRPKGRELENSEQFISNQYVRYTRVNKDEYIDRLRRSFAGKEFINIRFSNNDVRKMSKGGELYCIQIKQDYYSSNYGDSGYLFLMVDLNRPDAPIIKVRTWQPQPDPDFGLIGPEFF</sequence>
<reference evidence="1" key="2">
    <citation type="journal article" date="2021" name="PeerJ">
        <title>Extensive microbial diversity within the chicken gut microbiome revealed by metagenomics and culture.</title>
        <authorList>
            <person name="Gilroy R."/>
            <person name="Ravi A."/>
            <person name="Getino M."/>
            <person name="Pursley I."/>
            <person name="Horton D.L."/>
            <person name="Alikhan N.F."/>
            <person name="Baker D."/>
            <person name="Gharbi K."/>
            <person name="Hall N."/>
            <person name="Watson M."/>
            <person name="Adriaenssens E.M."/>
            <person name="Foster-Nyarko E."/>
            <person name="Jarju S."/>
            <person name="Secka A."/>
            <person name="Antonio M."/>
            <person name="Oren A."/>
            <person name="Chaudhuri R.R."/>
            <person name="La Ragione R."/>
            <person name="Hildebrand F."/>
            <person name="Pallen M.J."/>
        </authorList>
    </citation>
    <scope>NUCLEOTIDE SEQUENCE</scope>
    <source>
        <strain evidence="1">17073</strain>
    </source>
</reference>
<comment type="caution">
    <text evidence="1">The sequence shown here is derived from an EMBL/GenBank/DDBJ whole genome shotgun (WGS) entry which is preliminary data.</text>
</comment>
<reference evidence="1" key="1">
    <citation type="submission" date="2020-10" db="EMBL/GenBank/DDBJ databases">
        <authorList>
            <person name="Gilroy R."/>
        </authorList>
    </citation>
    <scope>NUCLEOTIDE SEQUENCE</scope>
    <source>
        <strain evidence="1">17073</strain>
    </source>
</reference>
<dbReference type="AlphaFoldDB" id="A0A9D1IKH8"/>
<proteinExistence type="predicted"/>
<dbReference type="Gene3D" id="3.10.28.20">
    <property type="entry name" value="Acetamidase/Formamidase-like domains"/>
    <property type="match status" value="1"/>
</dbReference>
<organism evidence="1 2">
    <name type="scientific">Candidatus Limisoma intestinavium</name>
    <dbReference type="NCBI Taxonomy" id="2840856"/>
    <lineage>
        <taxon>Bacteria</taxon>
        <taxon>Pseudomonadati</taxon>
        <taxon>Bacteroidota</taxon>
        <taxon>Bacteroidia</taxon>
        <taxon>Bacteroidales</taxon>
        <taxon>Candidatus Limisoma</taxon>
    </lineage>
</organism>
<gene>
    <name evidence="1" type="ORF">IAD18_06380</name>
</gene>
<evidence type="ECO:0000313" key="2">
    <source>
        <dbReference type="Proteomes" id="UP000824076"/>
    </source>
</evidence>
<evidence type="ECO:0000313" key="1">
    <source>
        <dbReference type="EMBL" id="HIU39275.1"/>
    </source>
</evidence>
<accession>A0A9D1IKH8</accession>
<keyword evidence="1" id="KW-0449">Lipoprotein</keyword>
<protein>
    <submittedName>
        <fullName evidence="1">LPP20 family lipoprotein</fullName>
    </submittedName>
</protein>
<dbReference type="EMBL" id="DVMS01000181">
    <property type="protein sequence ID" value="HIU39275.1"/>
    <property type="molecule type" value="Genomic_DNA"/>
</dbReference>